<keyword evidence="3" id="KW-1185">Reference proteome</keyword>
<organism evidence="2 3">
    <name type="scientific">Solirubrobacter phytolaccae</name>
    <dbReference type="NCBI Taxonomy" id="1404360"/>
    <lineage>
        <taxon>Bacteria</taxon>
        <taxon>Bacillati</taxon>
        <taxon>Actinomycetota</taxon>
        <taxon>Thermoleophilia</taxon>
        <taxon>Solirubrobacterales</taxon>
        <taxon>Solirubrobacteraceae</taxon>
        <taxon>Solirubrobacter</taxon>
    </lineage>
</organism>
<protein>
    <submittedName>
        <fullName evidence="2">DUF6493 family protein</fullName>
    </submittedName>
</protein>
<dbReference type="Pfam" id="PF25148">
    <property type="entry name" value="DUF7824"/>
    <property type="match status" value="1"/>
</dbReference>
<dbReference type="EMBL" id="JAPDDP010000046">
    <property type="protein sequence ID" value="MDA0183057.1"/>
    <property type="molecule type" value="Genomic_DNA"/>
</dbReference>
<dbReference type="AlphaFoldDB" id="A0A9X3NKG8"/>
<dbReference type="Proteomes" id="UP001147653">
    <property type="component" value="Unassembled WGS sequence"/>
</dbReference>
<dbReference type="RefSeq" id="WP_270027441.1">
    <property type="nucleotide sequence ID" value="NZ_JAPDDP010000046.1"/>
</dbReference>
<name>A0A9X3NKG8_9ACTN</name>
<feature type="domain" description="DUF7824" evidence="1">
    <location>
        <begin position="494"/>
        <end position="571"/>
    </location>
</feature>
<reference evidence="2" key="1">
    <citation type="submission" date="2022-10" db="EMBL/GenBank/DDBJ databases">
        <title>The WGS of Solirubrobacter phytolaccae KCTC 29190.</title>
        <authorList>
            <person name="Jiang Z."/>
        </authorList>
    </citation>
    <scope>NUCLEOTIDE SEQUENCE</scope>
    <source>
        <strain evidence="2">KCTC 29190</strain>
    </source>
</reference>
<gene>
    <name evidence="2" type="ORF">OJ997_22300</name>
</gene>
<evidence type="ECO:0000313" key="3">
    <source>
        <dbReference type="Proteomes" id="UP001147653"/>
    </source>
</evidence>
<evidence type="ECO:0000259" key="1">
    <source>
        <dbReference type="Pfam" id="PF25148"/>
    </source>
</evidence>
<accession>A0A9X3NKG8</accession>
<comment type="caution">
    <text evidence="2">The sequence shown here is derived from an EMBL/GenBank/DDBJ whole genome shotgun (WGS) entry which is preliminary data.</text>
</comment>
<proteinExistence type="predicted"/>
<dbReference type="InterPro" id="IPR056726">
    <property type="entry name" value="DUF7824"/>
</dbReference>
<sequence length="837" mass="92197">MTPDPLLAAIIAGDARAVVLLLRGWTEAQRRERAPALLALERATDDPLKLLDDAGRPHEVGWDDRERYDRAYAQRRALEVALVGTASLAEQRALAEPFPAWLDVQRAAQVVFDRDPPWLADWTAWQLRSEGPEGRWPLVHLQVRAGLIKRPRDYLDGLLGAFPWFDARDLLEDDPELLEHDVWALLCHHDGQESLRAAQDRGAHWREALIAQLDRERLIDATLEALGSDLSAHRAAFFTGLWRELAVTNAERAARHDQLRGLLGVAAANVLTLALDELTRDPRPVAPPELAPALAARAKRTARGALKLLDRAPDAATATIALGHPDADVQAQALDRLERWGLTDAARDALLRQLDLLSATQRPRAEALLGVASPRSRPDPVELDLDTIPEAIRRALNFGGAVPRAPVPGEPVLGEPIEPIASLDELADVLATTLSEPWRGDERLLDGVLRFCDRPFDGPLRPFHERILDLEHWFFSPVTVAAVWATGFVTRAPDEHGSPWELRLYEASQRVVRGEARPLLSLPTHAGGWIEPRVLLDRMHEDPDPIDLAQALLRLAPEGRDHALRRVRRHTKRGPAAEAARAAREPDRFAVEVVYDDAEPLNQRVKVLIDGPRVKHDGPLAEYVDTQRRRWSGAPVWSVWPERRDIACACALPELLQNLESGSGRDTDVGVLLEALLDQPLPPLALRLLVQALGSAYDREHIAAVDVLIAGIQDGRVDATALPPDDLARIKPNRLAARLQTVADGGPLQRAVVRDFLDAHVAAVPERPAALLVLFDELSAQTGVGPQRSRAYLETLSGTSKAAKAAKALLARAGEPPPVEAELALAARVRRAQRWMG</sequence>
<evidence type="ECO:0000313" key="2">
    <source>
        <dbReference type="EMBL" id="MDA0183057.1"/>
    </source>
</evidence>